<evidence type="ECO:0000256" key="3">
    <source>
        <dbReference type="ARBA" id="ARBA00023038"/>
    </source>
</evidence>
<evidence type="ECO:0000256" key="4">
    <source>
        <dbReference type="PROSITE-ProRule" id="PRU00125"/>
    </source>
</evidence>
<feature type="compositionally biased region" description="Polar residues" evidence="5">
    <location>
        <begin position="513"/>
        <end position="523"/>
    </location>
</feature>
<feature type="non-terminal residue" evidence="7">
    <location>
        <position position="1"/>
    </location>
</feature>
<dbReference type="Gene3D" id="2.10.110.10">
    <property type="entry name" value="Cysteine Rich Protein"/>
    <property type="match status" value="1"/>
</dbReference>
<accession>V9KBA1</accession>
<dbReference type="Pfam" id="PF00412">
    <property type="entry name" value="LIM"/>
    <property type="match status" value="1"/>
</dbReference>
<dbReference type="PROSITE" id="PS00478">
    <property type="entry name" value="LIM_DOMAIN_1"/>
    <property type="match status" value="1"/>
</dbReference>
<feature type="region of interest" description="Disordered" evidence="5">
    <location>
        <begin position="909"/>
        <end position="936"/>
    </location>
</feature>
<feature type="compositionally biased region" description="Polar residues" evidence="5">
    <location>
        <begin position="849"/>
        <end position="866"/>
    </location>
</feature>
<feature type="region of interest" description="Disordered" evidence="5">
    <location>
        <begin position="847"/>
        <end position="866"/>
    </location>
</feature>
<keyword evidence="2 4" id="KW-0862">Zinc</keyword>
<feature type="region of interest" description="Disordered" evidence="5">
    <location>
        <begin position="160"/>
        <end position="228"/>
    </location>
</feature>
<keyword evidence="1 4" id="KW-0479">Metal-binding</keyword>
<feature type="compositionally biased region" description="Basic and acidic residues" evidence="5">
    <location>
        <begin position="626"/>
        <end position="638"/>
    </location>
</feature>
<evidence type="ECO:0000313" key="7">
    <source>
        <dbReference type="EMBL" id="AFO95067.1"/>
    </source>
</evidence>
<name>V9KBA1_CALMI</name>
<feature type="compositionally biased region" description="Basic and acidic residues" evidence="5">
    <location>
        <begin position="535"/>
        <end position="549"/>
    </location>
</feature>
<proteinExistence type="evidence at transcript level"/>
<dbReference type="SMART" id="SM00132">
    <property type="entry name" value="LIM"/>
    <property type="match status" value="1"/>
</dbReference>
<feature type="compositionally biased region" description="Basic and acidic residues" evidence="5">
    <location>
        <begin position="595"/>
        <end position="614"/>
    </location>
</feature>
<evidence type="ECO:0000259" key="6">
    <source>
        <dbReference type="PROSITE" id="PS50023"/>
    </source>
</evidence>
<dbReference type="AlphaFoldDB" id="V9KBA1"/>
<dbReference type="PANTHER" id="PTHR24206">
    <property type="entry name" value="OS06G0237300 PROTEIN"/>
    <property type="match status" value="1"/>
</dbReference>
<reference evidence="7" key="1">
    <citation type="journal article" date="2014" name="Nature">
        <title>Elephant shark genome provides unique insights into gnathostome evolution.</title>
        <authorList>
            <consortium name="International Elephant Shark Genome Sequencing Consortium"/>
            <person name="Venkatesh B."/>
            <person name="Lee A.P."/>
            <person name="Ravi V."/>
            <person name="Maurya A.K."/>
            <person name="Lian M.M."/>
            <person name="Swann J.B."/>
            <person name="Ohta Y."/>
            <person name="Flajnik M.F."/>
            <person name="Sutoh Y."/>
            <person name="Kasahara M."/>
            <person name="Hoon S."/>
            <person name="Gangu V."/>
            <person name="Roy S.W."/>
            <person name="Irimia M."/>
            <person name="Korzh V."/>
            <person name="Kondrychyn I."/>
            <person name="Lim Z.W."/>
            <person name="Tay B.H."/>
            <person name="Tohari S."/>
            <person name="Kong K.W."/>
            <person name="Ho S."/>
            <person name="Lorente-Galdos B."/>
            <person name="Quilez J."/>
            <person name="Marques-Bonet T."/>
            <person name="Raney B.J."/>
            <person name="Ingham P.W."/>
            <person name="Tay A."/>
            <person name="Hillier L.W."/>
            <person name="Minx P."/>
            <person name="Boehm T."/>
            <person name="Wilson R.K."/>
            <person name="Brenner S."/>
            <person name="Warren W.C."/>
        </authorList>
    </citation>
    <scope>NUCLEOTIDE SEQUENCE</scope>
    <source>
        <tissue evidence="7">Intestine</tissue>
    </source>
</reference>
<feature type="domain" description="LIM zinc-binding" evidence="6">
    <location>
        <begin position="408"/>
        <end position="468"/>
    </location>
</feature>
<feature type="compositionally biased region" description="Polar residues" evidence="5">
    <location>
        <begin position="203"/>
        <end position="215"/>
    </location>
</feature>
<organism evidence="7">
    <name type="scientific">Callorhinchus milii</name>
    <name type="common">Ghost shark</name>
    <dbReference type="NCBI Taxonomy" id="7868"/>
    <lineage>
        <taxon>Eukaryota</taxon>
        <taxon>Metazoa</taxon>
        <taxon>Chordata</taxon>
        <taxon>Craniata</taxon>
        <taxon>Vertebrata</taxon>
        <taxon>Chondrichthyes</taxon>
        <taxon>Holocephali</taxon>
        <taxon>Chimaeriformes</taxon>
        <taxon>Callorhinchidae</taxon>
        <taxon>Callorhinchus</taxon>
    </lineage>
</organism>
<evidence type="ECO:0000256" key="5">
    <source>
        <dbReference type="SAM" id="MobiDB-lite"/>
    </source>
</evidence>
<evidence type="ECO:0000256" key="2">
    <source>
        <dbReference type="ARBA" id="ARBA00022833"/>
    </source>
</evidence>
<dbReference type="PROSITE" id="PS50023">
    <property type="entry name" value="LIM_DOMAIN_2"/>
    <property type="match status" value="1"/>
</dbReference>
<feature type="region of interest" description="Disordered" evidence="5">
    <location>
        <begin position="581"/>
        <end position="697"/>
    </location>
</feature>
<dbReference type="GO" id="GO:0046872">
    <property type="term" value="F:metal ion binding"/>
    <property type="evidence" value="ECO:0007669"/>
    <property type="project" value="UniProtKB-KW"/>
</dbReference>
<feature type="compositionally biased region" description="Polar residues" evidence="5">
    <location>
        <begin position="172"/>
        <end position="183"/>
    </location>
</feature>
<feature type="compositionally biased region" description="Basic and acidic residues" evidence="5">
    <location>
        <begin position="922"/>
        <end position="936"/>
    </location>
</feature>
<protein>
    <submittedName>
        <fullName evidence="7">Xin actin-binding repeat-containing protein 2</fullName>
    </submittedName>
</protein>
<dbReference type="EMBL" id="JW862550">
    <property type="protein sequence ID" value="AFO95067.1"/>
    <property type="molecule type" value="mRNA"/>
</dbReference>
<dbReference type="CDD" id="cd09442">
    <property type="entry name" value="LIM_Eplin_like"/>
    <property type="match status" value="1"/>
</dbReference>
<feature type="compositionally biased region" description="Basic and acidic residues" evidence="5">
    <location>
        <begin position="191"/>
        <end position="202"/>
    </location>
</feature>
<keyword evidence="3 4" id="KW-0440">LIM domain</keyword>
<sequence length="936" mass="103701">KSYKFLPHCSASNVKLPLSKSTHTRLCHSTRQSSPHFNNGLKSTNIQSFHVSHSTSSNINTRARITVVSSPETTPVVRQSKAVICTRMESELETQTVGSERLGKKDISASPTSLHEMETNGNEIVREDLEAGRKIERFVIPLANLKMMFEMSDTALTPVQVRNSNKELRGRSSISPPSKQQLKTPPGDLSRVPDRAVSREPETSMTMEGKQSNNIKAAPTSDEPGTALSAPLDIQENISLKERMAMYQAAVSKKESGNSSGLAPEEEACTLPGGLASVKKQFESQEITASHSTVTQYHYQQRSVQEMTSASEVQVNSSIRTTEQENGPPLNKQLEAYQMETASVIEQNTHQSSRTANFVDKADVMIEDEMPKISTQMLKQQFEKSTQPSPVKSIPTKQTKIIQLPAKETCTACQKTVYPMEYLAADKHIFHKSCFRCHHCNSKLSLGSYASLHGQMYCKPHFKQLFKSKGNYDEGFGHKPLKDVWLNNSQNISPDINEENPYNTSSINYTSEMLEETNNSPENDQLVPEYTSGDTEEHLENSPDQVKKTADISKLTITWPPSFESPKKPFSIEEDVKVLKPKWPPEDSAQQTSELDSRSHKAVSLKDTHERPLESSDAPQAQGKQETGDKEGSWHIENVKSVSEGSKAESGVNGEEDVKVELSSEETPDAINANGTNVVFNEEGGMDEDVDKGKQDEPLEQDIGDEEAANLGEFNSNNNNNVDVQQDELGQRLNFPFEIPSAQGFLPAEAEENQTAKPEQVLEEQLGDHVASDLVILMDTPGSGFSDTNHLVTSSKQGLNLFDSFGEDYLTAIKQPEEKTMSLLDEIFGMSNECQPLTAKNSREDNFMGFSQTESSGKQPNSNAKHSTSFLVDLLDTSTEPSRAAPEGNNLTLDILGSWHEADPVIDSSLAETQPEPLTVEEQIKRNRWYDDEGDD</sequence>
<evidence type="ECO:0000256" key="1">
    <source>
        <dbReference type="ARBA" id="ARBA00022723"/>
    </source>
</evidence>
<dbReference type="FunFam" id="2.10.110.10:FF:000002">
    <property type="entry name" value="LIM domain and actin-binding 1"/>
    <property type="match status" value="1"/>
</dbReference>
<dbReference type="InterPro" id="IPR001781">
    <property type="entry name" value="Znf_LIM"/>
</dbReference>
<feature type="region of interest" description="Disordered" evidence="5">
    <location>
        <begin position="513"/>
        <end position="549"/>
    </location>
</feature>
<dbReference type="SUPFAM" id="SSF57716">
    <property type="entry name" value="Glucocorticoid receptor-like (DNA-binding domain)"/>
    <property type="match status" value="2"/>
</dbReference>